<dbReference type="Pfam" id="PF13289">
    <property type="entry name" value="SIR2_2"/>
    <property type="match status" value="1"/>
</dbReference>
<comment type="caution">
    <text evidence="1">The sequence shown here is derived from an EMBL/GenBank/DDBJ whole genome shotgun (WGS) entry which is preliminary data.</text>
</comment>
<evidence type="ECO:0000313" key="1">
    <source>
        <dbReference type="EMBL" id="MFC5500152.1"/>
    </source>
</evidence>
<gene>
    <name evidence="1" type="ORF">ACFPOE_21600</name>
</gene>
<name>A0ABW0NLB3_9BURK</name>
<dbReference type="Proteomes" id="UP001596037">
    <property type="component" value="Unassembled WGS sequence"/>
</dbReference>
<protein>
    <submittedName>
        <fullName evidence="1">SIR2 family protein</fullName>
    </submittedName>
</protein>
<accession>A0ABW0NLB3</accession>
<keyword evidence="2" id="KW-1185">Reference proteome</keyword>
<sequence length="322" mass="35919">MHILLLGAGFTRNWGGWLASELVGDLLGRVSEHAELHQRLQRSVGDYEGLLGELRDAYDTHPTVSVEDQLTALYGALMASFGDMNGALAALSSMEFDFAPHMCVQRFLMKFDAIFTLNQDLLFELHYTVPPYDDIGFAGFHFPGMLPPMSFAERTPGEKLRDSGAWTRTEFRRDSNLQPIYKLHGSVNWRDRLGGDVVVMGTQKQSTIAGNELLRDYFEEFRAQLAVGNTRLMVIGYGWRDEHVNEALISATASGMRMFVVSPEGSDAFRPVKAGGLTYSHPLAAIPLLGESRRPLTSTFSTDALERGKLERFFASSNEARR</sequence>
<organism evidence="1 2">
    <name type="scientific">Caenimonas terrae</name>
    <dbReference type="NCBI Taxonomy" id="696074"/>
    <lineage>
        <taxon>Bacteria</taxon>
        <taxon>Pseudomonadati</taxon>
        <taxon>Pseudomonadota</taxon>
        <taxon>Betaproteobacteria</taxon>
        <taxon>Burkholderiales</taxon>
        <taxon>Comamonadaceae</taxon>
        <taxon>Caenimonas</taxon>
    </lineage>
</organism>
<dbReference type="RefSeq" id="WP_376852393.1">
    <property type="nucleotide sequence ID" value="NZ_JBHSMF010000010.1"/>
</dbReference>
<proteinExistence type="predicted"/>
<dbReference type="EMBL" id="JBHSMF010000010">
    <property type="protein sequence ID" value="MFC5500152.1"/>
    <property type="molecule type" value="Genomic_DNA"/>
</dbReference>
<reference evidence="2" key="1">
    <citation type="journal article" date="2019" name="Int. J. Syst. Evol. Microbiol.">
        <title>The Global Catalogue of Microorganisms (GCM) 10K type strain sequencing project: providing services to taxonomists for standard genome sequencing and annotation.</title>
        <authorList>
            <consortium name="The Broad Institute Genomics Platform"/>
            <consortium name="The Broad Institute Genome Sequencing Center for Infectious Disease"/>
            <person name="Wu L."/>
            <person name="Ma J."/>
        </authorList>
    </citation>
    <scope>NUCLEOTIDE SEQUENCE [LARGE SCALE GENOMIC DNA]</scope>
    <source>
        <strain evidence="2">CCUG 57401</strain>
    </source>
</reference>
<evidence type="ECO:0000313" key="2">
    <source>
        <dbReference type="Proteomes" id="UP001596037"/>
    </source>
</evidence>